<dbReference type="Proteomes" id="UP001447188">
    <property type="component" value="Unassembled WGS sequence"/>
</dbReference>
<evidence type="ECO:0000313" key="3">
    <source>
        <dbReference type="Proteomes" id="UP001447188"/>
    </source>
</evidence>
<proteinExistence type="predicted"/>
<accession>A0ABR3GQ27</accession>
<organism evidence="2 3">
    <name type="scientific">Discina gigas</name>
    <dbReference type="NCBI Taxonomy" id="1032678"/>
    <lineage>
        <taxon>Eukaryota</taxon>
        <taxon>Fungi</taxon>
        <taxon>Dikarya</taxon>
        <taxon>Ascomycota</taxon>
        <taxon>Pezizomycotina</taxon>
        <taxon>Pezizomycetes</taxon>
        <taxon>Pezizales</taxon>
        <taxon>Discinaceae</taxon>
        <taxon>Discina</taxon>
    </lineage>
</organism>
<evidence type="ECO:0000313" key="2">
    <source>
        <dbReference type="EMBL" id="KAL0637915.1"/>
    </source>
</evidence>
<reference evidence="2 3" key="1">
    <citation type="submission" date="2024-02" db="EMBL/GenBank/DDBJ databases">
        <title>Discinaceae phylogenomics.</title>
        <authorList>
            <person name="Dirks A.C."/>
            <person name="James T.Y."/>
        </authorList>
    </citation>
    <scope>NUCLEOTIDE SEQUENCE [LARGE SCALE GENOMIC DNA]</scope>
    <source>
        <strain evidence="2 3">ACD0624</strain>
    </source>
</reference>
<feature type="region of interest" description="Disordered" evidence="1">
    <location>
        <begin position="211"/>
        <end position="268"/>
    </location>
</feature>
<protein>
    <submittedName>
        <fullName evidence="2">Uncharacterized protein</fullName>
    </submittedName>
</protein>
<comment type="caution">
    <text evidence="2">The sequence shown here is derived from an EMBL/GenBank/DDBJ whole genome shotgun (WGS) entry which is preliminary data.</text>
</comment>
<name>A0ABR3GQ27_9PEZI</name>
<gene>
    <name evidence="2" type="ORF">Q9L58_003143</name>
</gene>
<evidence type="ECO:0000256" key="1">
    <source>
        <dbReference type="SAM" id="MobiDB-lite"/>
    </source>
</evidence>
<keyword evidence="3" id="KW-1185">Reference proteome</keyword>
<feature type="compositionally biased region" description="Pro residues" evidence="1">
    <location>
        <begin position="213"/>
        <end position="225"/>
    </location>
</feature>
<sequence length="309" mass="34839">MAEPTAEEVEVETVEARPLRTTIRYTTESNRTRNRHVTVNFDSIHHGDIGGLYAAVSGAITRDLNRLRRESRLGSSKASSFFSGAVADSSSGAPPAQLNPIDCDLKIELCRLLDKSGMLFLPPVKDTSVFRQKHAQLQSSNSQDPRDKKYDLLAFLLDRDVKNGWDHLQDGMFFEEEDGWPWYCLLVSFSHEARLDKIVKYQGRLVMADIDPQFPPNSSDPPFNPPAQRSDRGHGNRHSLLEVQQAPLENYPRDPKDPEETDSNIIGQERDIKICGGKSEEQECFYDWKLGEGSEAKLGCYGRVPVVEM</sequence>
<dbReference type="EMBL" id="JBBBZM010000029">
    <property type="protein sequence ID" value="KAL0637915.1"/>
    <property type="molecule type" value="Genomic_DNA"/>
</dbReference>